<dbReference type="EMBL" id="JBHSPF010000015">
    <property type="protein sequence ID" value="MFC5627767.1"/>
    <property type="molecule type" value="Genomic_DNA"/>
</dbReference>
<dbReference type="Pfam" id="PF03775">
    <property type="entry name" value="MinC_C"/>
    <property type="match status" value="1"/>
</dbReference>
<evidence type="ECO:0000256" key="5">
    <source>
        <dbReference type="ARBA" id="ARBA00046874"/>
    </source>
</evidence>
<feature type="domain" description="Septum site-determining protein MinC N-terminal" evidence="8">
    <location>
        <begin position="10"/>
        <end position="86"/>
    </location>
</feature>
<evidence type="ECO:0000259" key="8">
    <source>
        <dbReference type="Pfam" id="PF22642"/>
    </source>
</evidence>
<keyword evidence="10" id="KW-1185">Reference proteome</keyword>
<evidence type="ECO:0000313" key="9">
    <source>
        <dbReference type="EMBL" id="MFC5627767.1"/>
    </source>
</evidence>
<dbReference type="HAMAP" id="MF_00267">
    <property type="entry name" value="MinC"/>
    <property type="match status" value="1"/>
</dbReference>
<dbReference type="InterPro" id="IPR036145">
    <property type="entry name" value="MinC_C_sf"/>
</dbReference>
<gene>
    <name evidence="6 9" type="primary">minC</name>
    <name evidence="9" type="ORF">ACFPTR_02525</name>
</gene>
<evidence type="ECO:0000256" key="1">
    <source>
        <dbReference type="ARBA" id="ARBA00006291"/>
    </source>
</evidence>
<organism evidence="9 10">
    <name type="scientific">Aliibacillus thermotolerans</name>
    <dbReference type="NCBI Taxonomy" id="1834418"/>
    <lineage>
        <taxon>Bacteria</taxon>
        <taxon>Bacillati</taxon>
        <taxon>Bacillota</taxon>
        <taxon>Bacilli</taxon>
        <taxon>Bacillales</taxon>
        <taxon>Bacillaceae</taxon>
        <taxon>Aliibacillus</taxon>
    </lineage>
</organism>
<feature type="domain" description="Septum formation inhibitor MinC C-terminal" evidence="7">
    <location>
        <begin position="109"/>
        <end position="213"/>
    </location>
</feature>
<protein>
    <recommendedName>
        <fullName evidence="6">Probable septum site-determining protein MinC</fullName>
    </recommendedName>
</protein>
<dbReference type="Gene3D" id="3.30.160.540">
    <property type="match status" value="1"/>
</dbReference>
<evidence type="ECO:0000256" key="4">
    <source>
        <dbReference type="ARBA" id="ARBA00023306"/>
    </source>
</evidence>
<comment type="similarity">
    <text evidence="1 6">Belongs to the MinC family.</text>
</comment>
<dbReference type="InterPro" id="IPR016098">
    <property type="entry name" value="CAP/MinC_C"/>
</dbReference>
<dbReference type="Proteomes" id="UP001596143">
    <property type="component" value="Unassembled WGS sequence"/>
</dbReference>
<accession>A0ABW0U4S1</accession>
<name>A0ABW0U4S1_9BACI</name>
<dbReference type="PANTHER" id="PTHR34108">
    <property type="entry name" value="SEPTUM SITE-DETERMINING PROTEIN MINC"/>
    <property type="match status" value="1"/>
</dbReference>
<dbReference type="InterPro" id="IPR055219">
    <property type="entry name" value="MinC_N_1"/>
</dbReference>
<dbReference type="InterPro" id="IPR013033">
    <property type="entry name" value="MinC"/>
</dbReference>
<dbReference type="Pfam" id="PF22642">
    <property type="entry name" value="MinC_N_1"/>
    <property type="match status" value="1"/>
</dbReference>
<comment type="caution">
    <text evidence="9">The sequence shown here is derived from an EMBL/GenBank/DDBJ whole genome shotgun (WGS) entry which is preliminary data.</text>
</comment>
<dbReference type="RefSeq" id="WP_270896416.1">
    <property type="nucleotide sequence ID" value="NZ_JBHSPF010000015.1"/>
</dbReference>
<reference evidence="10" key="1">
    <citation type="journal article" date="2019" name="Int. J. Syst. Evol. Microbiol.">
        <title>The Global Catalogue of Microorganisms (GCM) 10K type strain sequencing project: providing services to taxonomists for standard genome sequencing and annotation.</title>
        <authorList>
            <consortium name="The Broad Institute Genomics Platform"/>
            <consortium name="The Broad Institute Genome Sequencing Center for Infectious Disease"/>
            <person name="Wu L."/>
            <person name="Ma J."/>
        </authorList>
    </citation>
    <scope>NUCLEOTIDE SEQUENCE [LARGE SCALE GENOMIC DNA]</scope>
    <source>
        <strain evidence="10">CGMCC 1.15790</strain>
    </source>
</reference>
<evidence type="ECO:0000256" key="6">
    <source>
        <dbReference type="HAMAP-Rule" id="MF_00267"/>
    </source>
</evidence>
<evidence type="ECO:0000313" key="10">
    <source>
        <dbReference type="Proteomes" id="UP001596143"/>
    </source>
</evidence>
<comment type="function">
    <text evidence="6">Cell division inhibitor that blocks the formation of polar Z ring septums. Rapidly oscillates between the poles of the cell to destabilize FtsZ filaments that have formed before they mature into polar Z rings. Prevents FtsZ polymerization.</text>
</comment>
<keyword evidence="2 6" id="KW-0132">Cell division</keyword>
<evidence type="ECO:0000259" key="7">
    <source>
        <dbReference type="Pfam" id="PF03775"/>
    </source>
</evidence>
<evidence type="ECO:0000256" key="2">
    <source>
        <dbReference type="ARBA" id="ARBA00022618"/>
    </source>
</evidence>
<keyword evidence="3 6" id="KW-0717">Septation</keyword>
<proteinExistence type="inferred from homology"/>
<evidence type="ECO:0000256" key="3">
    <source>
        <dbReference type="ARBA" id="ARBA00023210"/>
    </source>
</evidence>
<dbReference type="Gene3D" id="2.160.20.70">
    <property type="match status" value="1"/>
</dbReference>
<dbReference type="InterPro" id="IPR005526">
    <property type="entry name" value="Septum_form_inhib_MinC_C"/>
</dbReference>
<keyword evidence="4 6" id="KW-0131">Cell cycle</keyword>
<comment type="subunit">
    <text evidence="5 6">Interacts with MinD and FtsZ.</text>
</comment>
<dbReference type="PANTHER" id="PTHR34108:SF1">
    <property type="entry name" value="SEPTUM SITE-DETERMINING PROTEIN MINC"/>
    <property type="match status" value="1"/>
</dbReference>
<dbReference type="SUPFAM" id="SSF63848">
    <property type="entry name" value="Cell-division inhibitor MinC, C-terminal domain"/>
    <property type="match status" value="1"/>
</dbReference>
<dbReference type="NCBIfam" id="TIGR01222">
    <property type="entry name" value="minC"/>
    <property type="match status" value="1"/>
</dbReference>
<sequence length="232" mass="26134">MKTGSSKSLVTIKGTKDGLTILLDDQCSFDDLKSELKEKMTRDQHLFGNGPEVVVNVDGGYRYFNKDQEEDIRMIIEDTKTIRVGSFHSEVMSREDVKKELEESSLTTMKQIIRSGQVISVKGDVLLLGDVNPGGVIEATGNIYVLGTLKGIARAGIDGYQKAVVSASVMTPKQISIADVYFYAPERHEREENADEPLFDEPVYAYIHEEQQEVAFEKARYFHRYPSIRRTS</sequence>